<reference evidence="7" key="1">
    <citation type="submission" date="2014-05" db="EMBL/GenBank/DDBJ databases">
        <title>The transcriptome of the halophilic microalga Tetraselmis sp. GSL018 isolated from the Great Salt Lake, Utah.</title>
        <authorList>
            <person name="Jinkerson R.E."/>
            <person name="D'Adamo S."/>
            <person name="Posewitz M.C."/>
        </authorList>
    </citation>
    <scope>NUCLEOTIDE SEQUENCE</scope>
    <source>
        <strain evidence="7">GSL018</strain>
    </source>
</reference>
<keyword evidence="3" id="KW-0547">Nucleotide-binding</keyword>
<dbReference type="PANTHER" id="PTHR12755">
    <property type="entry name" value="CLEAVAGE/POLYADENYLATION FACTOR IA SUBUNIT CLP1P"/>
    <property type="match status" value="1"/>
</dbReference>
<evidence type="ECO:0000256" key="2">
    <source>
        <dbReference type="ARBA" id="ARBA00022664"/>
    </source>
</evidence>
<dbReference type="PANTHER" id="PTHR12755:SF6">
    <property type="entry name" value="POLYRIBONUCLEOTIDE 5'-HYDROXYL-KINASE CLP1"/>
    <property type="match status" value="1"/>
</dbReference>
<dbReference type="EMBL" id="GBEZ01008738">
    <property type="protein sequence ID" value="JAC76819.1"/>
    <property type="molecule type" value="Transcribed_RNA"/>
</dbReference>
<dbReference type="AlphaFoldDB" id="A0A061S1D4"/>
<keyword evidence="2" id="KW-0507">mRNA processing</keyword>
<dbReference type="InterPro" id="IPR038239">
    <property type="entry name" value="Clp1_N_sf"/>
</dbReference>
<feature type="non-terminal residue" evidence="7">
    <location>
        <position position="93"/>
    </location>
</feature>
<evidence type="ECO:0000256" key="1">
    <source>
        <dbReference type="ARBA" id="ARBA00004123"/>
    </source>
</evidence>
<dbReference type="InterPro" id="IPR045116">
    <property type="entry name" value="Clp1/Grc3"/>
</dbReference>
<evidence type="ECO:0000256" key="5">
    <source>
        <dbReference type="ARBA" id="ARBA00023242"/>
    </source>
</evidence>
<evidence type="ECO:0000313" key="7">
    <source>
        <dbReference type="EMBL" id="JAC76819.1"/>
    </source>
</evidence>
<keyword evidence="7" id="KW-0418">Kinase</keyword>
<accession>A0A061S1D4</accession>
<keyword evidence="7" id="KW-0808">Transferase</keyword>
<dbReference type="FunFam" id="2.60.120.1030:FF:000001">
    <property type="entry name" value="Protein CLP1 homolog 5"/>
    <property type="match status" value="1"/>
</dbReference>
<comment type="subcellular location">
    <subcellularLocation>
        <location evidence="1">Nucleus</location>
    </subcellularLocation>
</comment>
<protein>
    <submittedName>
        <fullName evidence="7">Polyribonucleotide 5-hydroxyl-kinase clp1-like</fullName>
    </submittedName>
</protein>
<dbReference type="GO" id="GO:0006397">
    <property type="term" value="P:mRNA processing"/>
    <property type="evidence" value="ECO:0007669"/>
    <property type="project" value="UniProtKB-KW"/>
</dbReference>
<dbReference type="Pfam" id="PF16573">
    <property type="entry name" value="CLP1_N"/>
    <property type="match status" value="1"/>
</dbReference>
<evidence type="ECO:0000256" key="3">
    <source>
        <dbReference type="ARBA" id="ARBA00022741"/>
    </source>
</evidence>
<evidence type="ECO:0000259" key="6">
    <source>
        <dbReference type="Pfam" id="PF16573"/>
    </source>
</evidence>
<sequence length="93" mass="10530">MGKTYKLQKDQELRIEVDWNTGVTVKLTQGRAEIFGTELALGQTINITGQKLAIFTWTGCELHITGTPQSIYEAAETPMVTYLNTQEILQQRR</sequence>
<dbReference type="InterPro" id="IPR032324">
    <property type="entry name" value="Clp1_N"/>
</dbReference>
<dbReference type="GO" id="GO:0005524">
    <property type="term" value="F:ATP binding"/>
    <property type="evidence" value="ECO:0007669"/>
    <property type="project" value="UniProtKB-KW"/>
</dbReference>
<dbReference type="GO" id="GO:0005634">
    <property type="term" value="C:nucleus"/>
    <property type="evidence" value="ECO:0007669"/>
    <property type="project" value="UniProtKB-SubCell"/>
</dbReference>
<keyword evidence="4" id="KW-0067">ATP-binding</keyword>
<feature type="domain" description="Clp1 N-terminal" evidence="6">
    <location>
        <begin position="6"/>
        <end position="93"/>
    </location>
</feature>
<proteinExistence type="predicted"/>
<dbReference type="Gene3D" id="2.60.120.1030">
    <property type="entry name" value="Clp1, DNA binding domain"/>
    <property type="match status" value="1"/>
</dbReference>
<evidence type="ECO:0000256" key="4">
    <source>
        <dbReference type="ARBA" id="ARBA00022840"/>
    </source>
</evidence>
<organism evidence="7">
    <name type="scientific">Tetraselmis sp. GSL018</name>
    <dbReference type="NCBI Taxonomy" id="582737"/>
    <lineage>
        <taxon>Eukaryota</taxon>
        <taxon>Viridiplantae</taxon>
        <taxon>Chlorophyta</taxon>
        <taxon>core chlorophytes</taxon>
        <taxon>Chlorodendrophyceae</taxon>
        <taxon>Chlorodendrales</taxon>
        <taxon>Chlorodendraceae</taxon>
        <taxon>Tetraselmis</taxon>
    </lineage>
</organism>
<keyword evidence="5" id="KW-0539">Nucleus</keyword>
<name>A0A061S1D4_9CHLO</name>
<dbReference type="GO" id="GO:0006388">
    <property type="term" value="P:tRNA splicing, via endonucleolytic cleavage and ligation"/>
    <property type="evidence" value="ECO:0007669"/>
    <property type="project" value="TreeGrafter"/>
</dbReference>
<gene>
    <name evidence="7" type="ORF">TSPGSL018_19184</name>
</gene>
<dbReference type="GO" id="GO:0051731">
    <property type="term" value="F:polynucleotide 5'-hydroxyl-kinase activity"/>
    <property type="evidence" value="ECO:0007669"/>
    <property type="project" value="InterPro"/>
</dbReference>